<evidence type="ECO:0000313" key="1">
    <source>
        <dbReference type="EMBL" id="GIY17099.1"/>
    </source>
</evidence>
<accession>A0AAV4R7V6</accession>
<dbReference type="AlphaFoldDB" id="A0AAV4R7V6"/>
<name>A0AAV4R7V6_9ARAC</name>
<proteinExistence type="predicted"/>
<gene>
    <name evidence="1" type="primary">AVEN_83397_1</name>
    <name evidence="1" type="ORF">CDAR_37791</name>
</gene>
<keyword evidence="2" id="KW-1185">Reference proteome</keyword>
<dbReference type="Proteomes" id="UP001054837">
    <property type="component" value="Unassembled WGS sequence"/>
</dbReference>
<reference evidence="1 2" key="1">
    <citation type="submission" date="2021-06" db="EMBL/GenBank/DDBJ databases">
        <title>Caerostris darwini draft genome.</title>
        <authorList>
            <person name="Kono N."/>
            <person name="Arakawa K."/>
        </authorList>
    </citation>
    <scope>NUCLEOTIDE SEQUENCE [LARGE SCALE GENOMIC DNA]</scope>
</reference>
<comment type="caution">
    <text evidence="1">The sequence shown here is derived from an EMBL/GenBank/DDBJ whole genome shotgun (WGS) entry which is preliminary data.</text>
</comment>
<evidence type="ECO:0000313" key="2">
    <source>
        <dbReference type="Proteomes" id="UP001054837"/>
    </source>
</evidence>
<organism evidence="1 2">
    <name type="scientific">Caerostris darwini</name>
    <dbReference type="NCBI Taxonomy" id="1538125"/>
    <lineage>
        <taxon>Eukaryota</taxon>
        <taxon>Metazoa</taxon>
        <taxon>Ecdysozoa</taxon>
        <taxon>Arthropoda</taxon>
        <taxon>Chelicerata</taxon>
        <taxon>Arachnida</taxon>
        <taxon>Araneae</taxon>
        <taxon>Araneomorphae</taxon>
        <taxon>Entelegynae</taxon>
        <taxon>Araneoidea</taxon>
        <taxon>Araneidae</taxon>
        <taxon>Caerostris</taxon>
    </lineage>
</organism>
<dbReference type="EMBL" id="BPLQ01005773">
    <property type="protein sequence ID" value="GIY17099.1"/>
    <property type="molecule type" value="Genomic_DNA"/>
</dbReference>
<sequence length="278" mass="32407">MKHFLPNSSNSEFKKLDLIGSLLETIAKACIEHNDSPWLDMRSHFARMLQVHYIEICQQVRFNNISEFTSILDGKYKQYLIEKANYCNVFDDISLIFSKRLNVKSENSKNSEMDVLLRKLFHLRKLCLNIYRKKEKILPLLPSKIVIGETLSTAEENCIPCERLCDGANNFSGHFLKLTPSQILILQDAGNMLEGTVVFSSYYKDLTWVKFHKTLVLRKIRIGEEMESGSIRLKFEQLSKILSISRTLRIAKDKQNEILQRKLEDLLETEYTQHKRGQ</sequence>
<protein>
    <submittedName>
        <fullName evidence="1">FPL domain-containing protein</fullName>
    </submittedName>
</protein>